<dbReference type="OrthoDB" id="10023686at2759"/>
<accession>A0A210PDI3</accession>
<evidence type="ECO:0000313" key="5">
    <source>
        <dbReference type="Proteomes" id="UP000242188"/>
    </source>
</evidence>
<feature type="compositionally biased region" description="Basic and acidic residues" evidence="2">
    <location>
        <begin position="280"/>
        <end position="316"/>
    </location>
</feature>
<dbReference type="PANTHER" id="PTHR14715">
    <property type="entry name" value="FAM124 DOMAIN-CONTAINING PROTEIN-RELATED"/>
    <property type="match status" value="1"/>
</dbReference>
<evidence type="ECO:0000256" key="2">
    <source>
        <dbReference type="SAM" id="MobiDB-lite"/>
    </source>
</evidence>
<dbReference type="InterPro" id="IPR029380">
    <property type="entry name" value="FAM124"/>
</dbReference>
<name>A0A210PDI3_MIZYE</name>
<evidence type="ECO:0000256" key="1">
    <source>
        <dbReference type="ARBA" id="ARBA00006440"/>
    </source>
</evidence>
<dbReference type="EMBL" id="NEDP02082488">
    <property type="protein sequence ID" value="OWF34534.1"/>
    <property type="molecule type" value="Genomic_DNA"/>
</dbReference>
<feature type="domain" description="FAM124" evidence="3">
    <location>
        <begin position="8"/>
        <end position="246"/>
    </location>
</feature>
<comment type="similarity">
    <text evidence="1">Belongs to the FAM124 family.</text>
</comment>
<feature type="region of interest" description="Disordered" evidence="2">
    <location>
        <begin position="247"/>
        <end position="339"/>
    </location>
</feature>
<evidence type="ECO:0000259" key="3">
    <source>
        <dbReference type="Pfam" id="PF15067"/>
    </source>
</evidence>
<gene>
    <name evidence="4" type="ORF">KP79_PYT24874</name>
</gene>
<keyword evidence="5" id="KW-1185">Reference proteome</keyword>
<dbReference type="Pfam" id="PF15067">
    <property type="entry name" value="FAM124"/>
    <property type="match status" value="1"/>
</dbReference>
<dbReference type="Proteomes" id="UP000242188">
    <property type="component" value="Unassembled WGS sequence"/>
</dbReference>
<feature type="compositionally biased region" description="Polar residues" evidence="2">
    <location>
        <begin position="326"/>
        <end position="339"/>
    </location>
</feature>
<dbReference type="AlphaFoldDB" id="A0A210PDI3"/>
<dbReference type="InterPro" id="IPR046365">
    <property type="entry name" value="FAM124_dom"/>
</dbReference>
<dbReference type="STRING" id="6573.A0A210PDI3"/>
<comment type="caution">
    <text evidence="4">The sequence shown here is derived from an EMBL/GenBank/DDBJ whole genome shotgun (WGS) entry which is preliminary data.</text>
</comment>
<reference evidence="4 5" key="1">
    <citation type="journal article" date="2017" name="Nat. Ecol. Evol.">
        <title>Scallop genome provides insights into evolution of bilaterian karyotype and development.</title>
        <authorList>
            <person name="Wang S."/>
            <person name="Zhang J."/>
            <person name="Jiao W."/>
            <person name="Li J."/>
            <person name="Xun X."/>
            <person name="Sun Y."/>
            <person name="Guo X."/>
            <person name="Huan P."/>
            <person name="Dong B."/>
            <person name="Zhang L."/>
            <person name="Hu X."/>
            <person name="Sun X."/>
            <person name="Wang J."/>
            <person name="Zhao C."/>
            <person name="Wang Y."/>
            <person name="Wang D."/>
            <person name="Huang X."/>
            <person name="Wang R."/>
            <person name="Lv J."/>
            <person name="Li Y."/>
            <person name="Zhang Z."/>
            <person name="Liu B."/>
            <person name="Lu W."/>
            <person name="Hui Y."/>
            <person name="Liang J."/>
            <person name="Zhou Z."/>
            <person name="Hou R."/>
            <person name="Li X."/>
            <person name="Liu Y."/>
            <person name="Li H."/>
            <person name="Ning X."/>
            <person name="Lin Y."/>
            <person name="Zhao L."/>
            <person name="Xing Q."/>
            <person name="Dou J."/>
            <person name="Li Y."/>
            <person name="Mao J."/>
            <person name="Guo H."/>
            <person name="Dou H."/>
            <person name="Li T."/>
            <person name="Mu C."/>
            <person name="Jiang W."/>
            <person name="Fu Q."/>
            <person name="Fu X."/>
            <person name="Miao Y."/>
            <person name="Liu J."/>
            <person name="Yu Q."/>
            <person name="Li R."/>
            <person name="Liao H."/>
            <person name="Li X."/>
            <person name="Kong Y."/>
            <person name="Jiang Z."/>
            <person name="Chourrout D."/>
            <person name="Li R."/>
            <person name="Bao Z."/>
        </authorList>
    </citation>
    <scope>NUCLEOTIDE SEQUENCE [LARGE SCALE GENOMIC DNA]</scope>
    <source>
        <strain evidence="4 5">PY_sf001</strain>
    </source>
</reference>
<sequence length="339" mass="39301">MLSDPYRMTVHFLADAHEIYPMMDMYQPVIDWVDPDLHIFKISERTDFSDGDNQSFSMQTSYLPSVSLMVFLHEEGMLGCERIQNAKKHFEKSPWKFHHSEEVSRGRVNPYPYNSQDFYYTSEDLPLWAVRQVHYGKEHIRVVVFASEDNWNDMVQFYKLIIGTEPDLNRNDFCLFTIHTHLNYDVQFALKKIQSDIKPRALDCVKLQFRVSDVGHIVPLFPNVCKPLSDTRWQTTDHDGNVIVLEVTGCNPSPSEKASHVSRHSSDRSNRSDQSGRLSHRSDQSDRLSRRSDQSDSLSHRSDQSDRSSHRSDQSDRSSQNSLNSGNSDRTVQLSSFYV</sequence>
<proteinExistence type="inferred from homology"/>
<organism evidence="4 5">
    <name type="scientific">Mizuhopecten yessoensis</name>
    <name type="common">Japanese scallop</name>
    <name type="synonym">Patinopecten yessoensis</name>
    <dbReference type="NCBI Taxonomy" id="6573"/>
    <lineage>
        <taxon>Eukaryota</taxon>
        <taxon>Metazoa</taxon>
        <taxon>Spiralia</taxon>
        <taxon>Lophotrochozoa</taxon>
        <taxon>Mollusca</taxon>
        <taxon>Bivalvia</taxon>
        <taxon>Autobranchia</taxon>
        <taxon>Pteriomorphia</taxon>
        <taxon>Pectinida</taxon>
        <taxon>Pectinoidea</taxon>
        <taxon>Pectinidae</taxon>
        <taxon>Mizuhopecten</taxon>
    </lineage>
</organism>
<evidence type="ECO:0000313" key="4">
    <source>
        <dbReference type="EMBL" id="OWF34534.1"/>
    </source>
</evidence>
<dbReference type="PANTHER" id="PTHR14715:SF6">
    <property type="entry name" value="FAM124 DOMAIN-CONTAINING PROTEIN"/>
    <property type="match status" value="1"/>
</dbReference>
<protein>
    <recommendedName>
        <fullName evidence="3">FAM124 domain-containing protein</fullName>
    </recommendedName>
</protein>